<comment type="caution">
    <text evidence="4">The sequence shown here is derived from an EMBL/GenBank/DDBJ whole genome shotgun (WGS) entry which is preliminary data.</text>
</comment>
<evidence type="ECO:0000256" key="1">
    <source>
        <dbReference type="SAM" id="MobiDB-lite"/>
    </source>
</evidence>
<feature type="domain" description="Nitroreductase" evidence="2">
    <location>
        <begin position="378"/>
        <end position="563"/>
    </location>
</feature>
<dbReference type="Proteomes" id="UP001180973">
    <property type="component" value="Unassembled WGS sequence"/>
</dbReference>
<dbReference type="PANTHER" id="PTHR43745:SF2">
    <property type="entry name" value="NITROREDUCTASE MJ1384-RELATED"/>
    <property type="match status" value="1"/>
</dbReference>
<dbReference type="CDD" id="cd02142">
    <property type="entry name" value="McbC_SagB-like_oxidoreductase"/>
    <property type="match status" value="1"/>
</dbReference>
<dbReference type="Gene3D" id="3.40.109.10">
    <property type="entry name" value="NADH Oxidase"/>
    <property type="match status" value="1"/>
</dbReference>
<protein>
    <submittedName>
        <fullName evidence="4">Thiopeptide-type bacteriocin biosynthesis protein</fullName>
    </submittedName>
</protein>
<dbReference type="SUPFAM" id="SSF55469">
    <property type="entry name" value="FMN-dependent nitroreductase-like"/>
    <property type="match status" value="1"/>
</dbReference>
<gene>
    <name evidence="4" type="ORF">RM555_08925</name>
</gene>
<reference evidence="4" key="1">
    <citation type="submission" date="2023-09" db="EMBL/GenBank/DDBJ databases">
        <title>30 novel species of actinomycetes from the DSMZ collection.</title>
        <authorList>
            <person name="Nouioui I."/>
        </authorList>
    </citation>
    <scope>NUCLEOTIDE SEQUENCE</scope>
    <source>
        <strain evidence="4">DSM 115977</strain>
    </source>
</reference>
<sequence length="566" mass="60571">MPVTAAPVHPGRGSFHSLHCYLHWSAEHVDDFITGTLTPLMEGLRRDGTIADWFFIRYFDDGPHLRVRARGAEAHGHRRWQEQLVAAARAADHPLLDLSTAGRPGWPGHAQARQVDYEPETERYGGPAALPVAETVFGASSRIAAEVVARTPGPGQRMVAATDLVLATLIALDLDMLAAARWLRRSATAWRWHPESTTLTAGTVQGPALAAATTQARSVVRRWHEITASAADGSRIRDRWAAQVRAARAQLESLAGGGDQWAGVWASQLHMLLNRLGIMPDEERSLYHFLAAALLAPDGPTDFFADGTASPDRRYLAASSYAPGRIEGQRPRTSDRTRQRDRRRSGPPLALPPAAPVTAALGDALTARASGRGTLCGPLDAAHLATLLWTASGASDRADRPGVRRPYPSAGAKYAVRLRLLARDVAGVPAHQYEVDAESRLLLPTGPVPTDAELATASMWFKAGPATQSADTPASQERIDLSALPALLGVYVDLPVLRATYGLRALRFGLLEAGHLAQNLALTAAATGLGLGMVGGFYDDIAHELLLLDGVDEVLAYLLPVGRPAG</sequence>
<dbReference type="InterPro" id="IPR023809">
    <property type="entry name" value="Thiopep_bacteriocin_synth_dom"/>
</dbReference>
<feature type="region of interest" description="Disordered" evidence="1">
    <location>
        <begin position="320"/>
        <end position="355"/>
    </location>
</feature>
<dbReference type="Pfam" id="PF14028">
    <property type="entry name" value="Lant_dehydr_C"/>
    <property type="match status" value="1"/>
</dbReference>
<evidence type="ECO:0000259" key="2">
    <source>
        <dbReference type="Pfam" id="PF00881"/>
    </source>
</evidence>
<dbReference type="InterPro" id="IPR029479">
    <property type="entry name" value="Nitroreductase"/>
</dbReference>
<feature type="domain" description="Thiopeptide-type bacteriocin biosynthesis" evidence="3">
    <location>
        <begin position="18"/>
        <end position="293"/>
    </location>
</feature>
<dbReference type="Pfam" id="PF00881">
    <property type="entry name" value="Nitroreductase"/>
    <property type="match status" value="1"/>
</dbReference>
<evidence type="ECO:0000259" key="3">
    <source>
        <dbReference type="Pfam" id="PF14028"/>
    </source>
</evidence>
<organism evidence="4 5">
    <name type="scientific">Micromonospora reichwaldensis</name>
    <dbReference type="NCBI Taxonomy" id="3075516"/>
    <lineage>
        <taxon>Bacteria</taxon>
        <taxon>Bacillati</taxon>
        <taxon>Actinomycetota</taxon>
        <taxon>Actinomycetes</taxon>
        <taxon>Micromonosporales</taxon>
        <taxon>Micromonosporaceae</taxon>
        <taxon>Micromonospora</taxon>
    </lineage>
</organism>
<dbReference type="InterPro" id="IPR052544">
    <property type="entry name" value="Bacteriocin_Proc_Enz"/>
</dbReference>
<proteinExistence type="predicted"/>
<keyword evidence="5" id="KW-1185">Reference proteome</keyword>
<dbReference type="NCBIfam" id="TIGR03891">
    <property type="entry name" value="thiopep_ocin"/>
    <property type="match status" value="1"/>
</dbReference>
<dbReference type="PANTHER" id="PTHR43745">
    <property type="entry name" value="NITROREDUCTASE MJ1384-RELATED"/>
    <property type="match status" value="1"/>
</dbReference>
<accession>A0ABU2WVM3</accession>
<dbReference type="InterPro" id="IPR000415">
    <property type="entry name" value="Nitroreductase-like"/>
</dbReference>
<dbReference type="EMBL" id="JAVRFL010000008">
    <property type="protein sequence ID" value="MDT0529117.1"/>
    <property type="molecule type" value="Genomic_DNA"/>
</dbReference>
<evidence type="ECO:0000313" key="4">
    <source>
        <dbReference type="EMBL" id="MDT0529117.1"/>
    </source>
</evidence>
<evidence type="ECO:0000313" key="5">
    <source>
        <dbReference type="Proteomes" id="UP001180973"/>
    </source>
</evidence>
<name>A0ABU2WVM3_9ACTN</name>
<feature type="compositionally biased region" description="Basic and acidic residues" evidence="1">
    <location>
        <begin position="327"/>
        <end position="338"/>
    </location>
</feature>
<dbReference type="RefSeq" id="WP_311411291.1">
    <property type="nucleotide sequence ID" value="NZ_JAVRFL010000008.1"/>
</dbReference>